<dbReference type="InterPro" id="IPR018152">
    <property type="entry name" value="SOD_Cu/Zn_BS"/>
</dbReference>
<dbReference type="PROSITE" id="PS00087">
    <property type="entry name" value="SOD_CU_ZN_1"/>
    <property type="match status" value="1"/>
</dbReference>
<comment type="similarity">
    <text evidence="1 7">Belongs to the Cu-Zn superoxide dismutase family.</text>
</comment>
<dbReference type="EMBL" id="HBUF01338759">
    <property type="protein sequence ID" value="CAG6698696.1"/>
    <property type="molecule type" value="Transcribed_RNA"/>
</dbReference>
<sequence length="218" mass="22751">MFRLILLVCAGAVVNAQFGSFHSLHGQAFSSPDFPSHEFGSRHVASVAANDQFPYSAPGVPAQHVAGPIMAVAVLNSKTVKGNVLFLQPQPNGPVLISGNITGLTPGDHGFHIHEKGDITQGCASMGPHYNPFNFPHGAPTDPDRHHGDLGSITADQNGFVSIKISDHVLSLDGPLTILGRGVVVHEKADDLGRGNNAESVKTGNAGGRVACGIIGRY</sequence>
<name>A0A8D8U7G1_9HEMI</name>
<dbReference type="PANTHER" id="PTHR10003">
    <property type="entry name" value="SUPEROXIDE DISMUTASE CU-ZN -RELATED"/>
    <property type="match status" value="1"/>
</dbReference>
<evidence type="ECO:0000256" key="5">
    <source>
        <dbReference type="ARBA" id="ARBA00023002"/>
    </source>
</evidence>
<evidence type="ECO:0000313" key="10">
    <source>
        <dbReference type="EMBL" id="CAG6698696.1"/>
    </source>
</evidence>
<organism evidence="10">
    <name type="scientific">Cacopsylla melanoneura</name>
    <dbReference type="NCBI Taxonomy" id="428564"/>
    <lineage>
        <taxon>Eukaryota</taxon>
        <taxon>Metazoa</taxon>
        <taxon>Ecdysozoa</taxon>
        <taxon>Arthropoda</taxon>
        <taxon>Hexapoda</taxon>
        <taxon>Insecta</taxon>
        <taxon>Pterygota</taxon>
        <taxon>Neoptera</taxon>
        <taxon>Paraneoptera</taxon>
        <taxon>Hemiptera</taxon>
        <taxon>Sternorrhyncha</taxon>
        <taxon>Psylloidea</taxon>
        <taxon>Psyllidae</taxon>
        <taxon>Psyllinae</taxon>
        <taxon>Cacopsylla</taxon>
    </lineage>
</organism>
<dbReference type="PROSITE" id="PS00332">
    <property type="entry name" value="SOD_CU_ZN_2"/>
    <property type="match status" value="1"/>
</dbReference>
<feature type="chain" id="PRO_5033671439" description="Superoxide dismutase [Cu-Zn]" evidence="8">
    <location>
        <begin position="17"/>
        <end position="218"/>
    </location>
</feature>
<dbReference type="EMBL" id="HBUF01338791">
    <property type="protein sequence ID" value="CAG6698810.1"/>
    <property type="molecule type" value="Transcribed_RNA"/>
</dbReference>
<dbReference type="FunFam" id="2.60.40.200:FF:000001">
    <property type="entry name" value="Superoxide dismutase [Cu-Zn]"/>
    <property type="match status" value="1"/>
</dbReference>
<evidence type="ECO:0000259" key="9">
    <source>
        <dbReference type="Pfam" id="PF00080"/>
    </source>
</evidence>
<feature type="signal peptide" evidence="8">
    <location>
        <begin position="1"/>
        <end position="16"/>
    </location>
</feature>
<dbReference type="InterPro" id="IPR001424">
    <property type="entry name" value="SOD_Cu_Zn_dom"/>
</dbReference>
<dbReference type="Pfam" id="PF00080">
    <property type="entry name" value="Sod_Cu"/>
    <property type="match status" value="1"/>
</dbReference>
<accession>A0A8D8U7G1</accession>
<keyword evidence="4" id="KW-0049">Antioxidant</keyword>
<comment type="cofactor">
    <cofactor evidence="7">
        <name>Zn(2+)</name>
        <dbReference type="ChEBI" id="CHEBI:29105"/>
    </cofactor>
    <text evidence="7">Binds 1 zinc ion per subunit.</text>
</comment>
<keyword evidence="3 7" id="KW-0862">Zinc</keyword>
<evidence type="ECO:0000256" key="7">
    <source>
        <dbReference type="RuleBase" id="RU000393"/>
    </source>
</evidence>
<comment type="catalytic activity">
    <reaction evidence="7">
        <text>2 superoxide + 2 H(+) = H2O2 + O2</text>
        <dbReference type="Rhea" id="RHEA:20696"/>
        <dbReference type="ChEBI" id="CHEBI:15378"/>
        <dbReference type="ChEBI" id="CHEBI:15379"/>
        <dbReference type="ChEBI" id="CHEBI:16240"/>
        <dbReference type="ChEBI" id="CHEBI:18421"/>
        <dbReference type="EC" id="1.15.1.1"/>
    </reaction>
</comment>
<evidence type="ECO:0000256" key="1">
    <source>
        <dbReference type="ARBA" id="ARBA00010457"/>
    </source>
</evidence>
<evidence type="ECO:0000256" key="6">
    <source>
        <dbReference type="ARBA" id="ARBA00023008"/>
    </source>
</evidence>
<feature type="domain" description="Superoxide dismutase copper/zinc binding" evidence="9">
    <location>
        <begin position="80"/>
        <end position="215"/>
    </location>
</feature>
<dbReference type="CDD" id="cd00305">
    <property type="entry name" value="Cu-Zn_Superoxide_Dismutase"/>
    <property type="match status" value="1"/>
</dbReference>
<keyword evidence="2 7" id="KW-0479">Metal-binding</keyword>
<evidence type="ECO:0000256" key="8">
    <source>
        <dbReference type="SAM" id="SignalP"/>
    </source>
</evidence>
<proteinExistence type="inferred from homology"/>
<comment type="function">
    <text evidence="7">Destroys radicals which are normally produced within the cells and which are toxic to biological systems.</text>
</comment>
<dbReference type="GO" id="GO:0004784">
    <property type="term" value="F:superoxide dismutase activity"/>
    <property type="evidence" value="ECO:0007669"/>
    <property type="project" value="UniProtKB-EC"/>
</dbReference>
<keyword evidence="5 7" id="KW-0560">Oxidoreductase</keyword>
<protein>
    <recommendedName>
        <fullName evidence="7">Superoxide dismutase [Cu-Zn]</fullName>
        <ecNumber evidence="7">1.15.1.1</ecNumber>
    </recommendedName>
</protein>
<dbReference type="AlphaFoldDB" id="A0A8D8U7G1"/>
<dbReference type="EC" id="1.15.1.1" evidence="7"/>
<dbReference type="InterPro" id="IPR024134">
    <property type="entry name" value="SOD_Cu/Zn_/chaperone"/>
</dbReference>
<keyword evidence="8" id="KW-0732">Signal</keyword>
<dbReference type="PRINTS" id="PR00068">
    <property type="entry name" value="CUZNDISMTASE"/>
</dbReference>
<evidence type="ECO:0000256" key="2">
    <source>
        <dbReference type="ARBA" id="ARBA00022723"/>
    </source>
</evidence>
<evidence type="ECO:0000256" key="4">
    <source>
        <dbReference type="ARBA" id="ARBA00022862"/>
    </source>
</evidence>
<keyword evidence="6 7" id="KW-0186">Copper</keyword>
<evidence type="ECO:0000256" key="3">
    <source>
        <dbReference type="ARBA" id="ARBA00022833"/>
    </source>
</evidence>
<dbReference type="GO" id="GO:0005507">
    <property type="term" value="F:copper ion binding"/>
    <property type="evidence" value="ECO:0007669"/>
    <property type="project" value="InterPro"/>
</dbReference>
<reference evidence="10" key="1">
    <citation type="submission" date="2021-05" db="EMBL/GenBank/DDBJ databases">
        <authorList>
            <person name="Alioto T."/>
            <person name="Alioto T."/>
            <person name="Gomez Garrido J."/>
        </authorList>
    </citation>
    <scope>NUCLEOTIDE SEQUENCE</scope>
</reference>
<dbReference type="InterPro" id="IPR036423">
    <property type="entry name" value="SOD-like_Cu/Zn_dom_sf"/>
</dbReference>
<dbReference type="SUPFAM" id="SSF49329">
    <property type="entry name" value="Cu,Zn superoxide dismutase-like"/>
    <property type="match status" value="1"/>
</dbReference>
<dbReference type="Gene3D" id="2.60.40.200">
    <property type="entry name" value="Superoxide dismutase, copper/zinc binding domain"/>
    <property type="match status" value="1"/>
</dbReference>
<comment type="cofactor">
    <cofactor evidence="7">
        <name>Cu cation</name>
        <dbReference type="ChEBI" id="CHEBI:23378"/>
    </cofactor>
    <text evidence="7">Binds 1 copper ion per subunit.</text>
</comment>